<protein>
    <submittedName>
        <fullName evidence="5">Glycosyltransferase</fullName>
        <ecNumber evidence="5">2.4.-.-</ecNumber>
    </submittedName>
</protein>
<evidence type="ECO:0000313" key="5">
    <source>
        <dbReference type="EMBL" id="MDU0326079.1"/>
    </source>
</evidence>
<dbReference type="Pfam" id="PF00534">
    <property type="entry name" value="Glycos_transf_1"/>
    <property type="match status" value="1"/>
</dbReference>
<dbReference type="RefSeq" id="WP_316000813.1">
    <property type="nucleotide sequence ID" value="NZ_JAWDIU010000001.1"/>
</dbReference>
<dbReference type="Gene3D" id="3.40.50.2000">
    <property type="entry name" value="Glycogen Phosphorylase B"/>
    <property type="match status" value="2"/>
</dbReference>
<feature type="domain" description="Glycosyl transferase family 1" evidence="3">
    <location>
        <begin position="214"/>
        <end position="363"/>
    </location>
</feature>
<evidence type="ECO:0000259" key="4">
    <source>
        <dbReference type="Pfam" id="PF13439"/>
    </source>
</evidence>
<dbReference type="InterPro" id="IPR050194">
    <property type="entry name" value="Glycosyltransferase_grp1"/>
</dbReference>
<dbReference type="PANTHER" id="PTHR45947">
    <property type="entry name" value="SULFOQUINOVOSYL TRANSFERASE SQD2"/>
    <property type="match status" value="1"/>
</dbReference>
<dbReference type="PANTHER" id="PTHR45947:SF13">
    <property type="entry name" value="TRANSFERASE"/>
    <property type="match status" value="1"/>
</dbReference>
<gene>
    <name evidence="5" type="ORF">RWH43_04835</name>
</gene>
<evidence type="ECO:0000256" key="2">
    <source>
        <dbReference type="ARBA" id="ARBA00022679"/>
    </source>
</evidence>
<sequence length="396" mass="42793">MKITHVQSTFVAPLGGAESYVLALAAAQARQGDCVEIVTAWTDPETVARARRSGVVVRQLPVRRPYRPDEHGATVTARVAFHALDLWGAFVVPRSLRRVQRPDRVVHVHRFQGVGSAILRAQAAPVVHTAHDYCLVDTTSTSVRHGIEQSRLGLVQRLRARVLWRSARRADVVVFPSVRTRRRHAALGLALEEIDARVVPHGWIAAAHPEDRQPSAHPRFVFLGKLQKEKGIETLLRAWEQAGIDGELVIAGDGPLRAVVEKAVGETVSYVGWADDARKAALLSTATALVFPSQWPETFGLVIAESLLAGCPVIATPDAAGSLVVDGVNGVVSASSSAEALAAALERVALDARLRATLTDGARASAADLDFDTHLSRITRVYTDAIAHFDRSRRGL</sequence>
<evidence type="ECO:0000313" key="6">
    <source>
        <dbReference type="Proteomes" id="UP001256673"/>
    </source>
</evidence>
<accession>A0ABU3RT54</accession>
<dbReference type="SUPFAM" id="SSF53756">
    <property type="entry name" value="UDP-Glycosyltransferase/glycogen phosphorylase"/>
    <property type="match status" value="1"/>
</dbReference>
<dbReference type="InterPro" id="IPR028098">
    <property type="entry name" value="Glyco_trans_4-like_N"/>
</dbReference>
<dbReference type="GO" id="GO:0016757">
    <property type="term" value="F:glycosyltransferase activity"/>
    <property type="evidence" value="ECO:0007669"/>
    <property type="project" value="UniProtKB-KW"/>
</dbReference>
<proteinExistence type="predicted"/>
<feature type="domain" description="Glycosyltransferase subfamily 4-like N-terminal" evidence="4">
    <location>
        <begin position="15"/>
        <end position="202"/>
    </location>
</feature>
<name>A0ABU3RT54_9MICO</name>
<dbReference type="Proteomes" id="UP001256673">
    <property type="component" value="Unassembled WGS sequence"/>
</dbReference>
<keyword evidence="6" id="KW-1185">Reference proteome</keyword>
<keyword evidence="1 5" id="KW-0328">Glycosyltransferase</keyword>
<reference evidence="5 6" key="1">
    <citation type="submission" date="2023-09" db="EMBL/GenBank/DDBJ databases">
        <title>Microbacterium fusihabitans sp. nov., Microbacterium phycihabitans sp. nov., and Microbacterium cervinum sp. nov., isolated from dried seaweeds of beach.</title>
        <authorList>
            <person name="Lee S.D."/>
        </authorList>
    </citation>
    <scope>NUCLEOTIDE SEQUENCE [LARGE SCALE GENOMIC DNA]</scope>
    <source>
        <strain evidence="5 6">KSW2-21</strain>
    </source>
</reference>
<evidence type="ECO:0000256" key="1">
    <source>
        <dbReference type="ARBA" id="ARBA00022676"/>
    </source>
</evidence>
<dbReference type="EMBL" id="JAWDIU010000001">
    <property type="protein sequence ID" value="MDU0326079.1"/>
    <property type="molecule type" value="Genomic_DNA"/>
</dbReference>
<comment type="caution">
    <text evidence="5">The sequence shown here is derived from an EMBL/GenBank/DDBJ whole genome shotgun (WGS) entry which is preliminary data.</text>
</comment>
<dbReference type="EC" id="2.4.-.-" evidence="5"/>
<evidence type="ECO:0000259" key="3">
    <source>
        <dbReference type="Pfam" id="PF00534"/>
    </source>
</evidence>
<organism evidence="5 6">
    <name type="scientific">Microbacterium algihabitans</name>
    <dbReference type="NCBI Taxonomy" id="3075992"/>
    <lineage>
        <taxon>Bacteria</taxon>
        <taxon>Bacillati</taxon>
        <taxon>Actinomycetota</taxon>
        <taxon>Actinomycetes</taxon>
        <taxon>Micrococcales</taxon>
        <taxon>Microbacteriaceae</taxon>
        <taxon>Microbacterium</taxon>
    </lineage>
</organism>
<dbReference type="Pfam" id="PF13439">
    <property type="entry name" value="Glyco_transf_4"/>
    <property type="match status" value="1"/>
</dbReference>
<dbReference type="InterPro" id="IPR001296">
    <property type="entry name" value="Glyco_trans_1"/>
</dbReference>
<keyword evidence="2 5" id="KW-0808">Transferase</keyword>